<name>A0A918FXU7_9ACTN</name>
<protein>
    <recommendedName>
        <fullName evidence="2">DUF4429 domain-containing protein</fullName>
    </recommendedName>
</protein>
<reference evidence="3" key="2">
    <citation type="submission" date="2020-09" db="EMBL/GenBank/DDBJ databases">
        <authorList>
            <person name="Sun Q."/>
            <person name="Ohkuma M."/>
        </authorList>
    </citation>
    <scope>NUCLEOTIDE SEQUENCE</scope>
    <source>
        <strain evidence="3">JCM 4386</strain>
    </source>
</reference>
<dbReference type="EMBL" id="BMTL01000016">
    <property type="protein sequence ID" value="GGR97267.1"/>
    <property type="molecule type" value="Genomic_DNA"/>
</dbReference>
<feature type="domain" description="DUF4429" evidence="2">
    <location>
        <begin position="11"/>
        <end position="105"/>
    </location>
</feature>
<feature type="compositionally biased region" description="Basic and acidic residues" evidence="1">
    <location>
        <begin position="277"/>
        <end position="288"/>
    </location>
</feature>
<evidence type="ECO:0000313" key="4">
    <source>
        <dbReference type="Proteomes" id="UP000606194"/>
    </source>
</evidence>
<organism evidence="3 4">
    <name type="scientific">Streptomyces humidus</name>
    <dbReference type="NCBI Taxonomy" id="52259"/>
    <lineage>
        <taxon>Bacteria</taxon>
        <taxon>Bacillati</taxon>
        <taxon>Actinomycetota</taxon>
        <taxon>Actinomycetes</taxon>
        <taxon>Kitasatosporales</taxon>
        <taxon>Streptomycetaceae</taxon>
        <taxon>Streptomyces</taxon>
    </lineage>
</organism>
<feature type="compositionally biased region" description="Basic residues" evidence="1">
    <location>
        <begin position="265"/>
        <end position="275"/>
    </location>
</feature>
<comment type="caution">
    <text evidence="3">The sequence shown here is derived from an EMBL/GenBank/DDBJ whole genome shotgun (WGS) entry which is preliminary data.</text>
</comment>
<evidence type="ECO:0000259" key="2">
    <source>
        <dbReference type="Pfam" id="PF14472"/>
    </source>
</evidence>
<feature type="compositionally biased region" description="Low complexity" evidence="1">
    <location>
        <begin position="303"/>
        <end position="319"/>
    </location>
</feature>
<evidence type="ECO:0000256" key="1">
    <source>
        <dbReference type="SAM" id="MobiDB-lite"/>
    </source>
</evidence>
<keyword evidence="4" id="KW-1185">Reference proteome</keyword>
<gene>
    <name evidence="3" type="ORF">GCM10010269_40100</name>
</gene>
<accession>A0A918FXU7</accession>
<feature type="compositionally biased region" description="Pro residues" evidence="1">
    <location>
        <begin position="320"/>
        <end position="330"/>
    </location>
</feature>
<sequence length="370" mass="40222">MAEIIQRHGTWAFDGTTVRITPGLHRSVPLFRQTYGEIAVPLEAVAGIVYEPERRRGRLRIRLREGADPLLQATGGRLPDAADPYRLTVDTDRSGIAEYLAEEIRHALLLERITDEPTSAYLLPGPPVPVSVRSSDGIVSFDGVQVRIDWADTSDRVKRATGPRVLDVGDLVRVEWLPNSGVDDGFLRFVTRETMSSKLSAEKDPYALDLWGNVHRDLLTALVATAVTARLPHPRARARPSAHAARPHPSAPGCPSTPGPWAHAARARPSAHARPKPGNEAERADRGAVRGRRLTASGPPPTQAQTPIQAPTPAQTAAPTPTPAPAPAPAPADHHDVLLRRLRELGRLHRDGVLTDEEFARTKAVVLRGF</sequence>
<dbReference type="Proteomes" id="UP000606194">
    <property type="component" value="Unassembled WGS sequence"/>
</dbReference>
<evidence type="ECO:0000313" key="3">
    <source>
        <dbReference type="EMBL" id="GGR97267.1"/>
    </source>
</evidence>
<feature type="region of interest" description="Disordered" evidence="1">
    <location>
        <begin position="233"/>
        <end position="331"/>
    </location>
</feature>
<dbReference type="Pfam" id="PF14472">
    <property type="entry name" value="DUF4429"/>
    <property type="match status" value="2"/>
</dbReference>
<feature type="domain" description="DUF4429" evidence="2">
    <location>
        <begin position="139"/>
        <end position="228"/>
    </location>
</feature>
<reference evidence="3" key="1">
    <citation type="journal article" date="2014" name="Int. J. Syst. Evol. Microbiol.">
        <title>Complete genome sequence of Corynebacterium casei LMG S-19264T (=DSM 44701T), isolated from a smear-ripened cheese.</title>
        <authorList>
            <consortium name="US DOE Joint Genome Institute (JGI-PGF)"/>
            <person name="Walter F."/>
            <person name="Albersmeier A."/>
            <person name="Kalinowski J."/>
            <person name="Ruckert C."/>
        </authorList>
    </citation>
    <scope>NUCLEOTIDE SEQUENCE</scope>
    <source>
        <strain evidence="3">JCM 4386</strain>
    </source>
</reference>
<dbReference type="InterPro" id="IPR027860">
    <property type="entry name" value="DUF4429"/>
</dbReference>
<dbReference type="AlphaFoldDB" id="A0A918FXU7"/>
<proteinExistence type="predicted"/>
<dbReference type="RefSeq" id="WP_229878195.1">
    <property type="nucleotide sequence ID" value="NZ_BMTL01000016.1"/>
</dbReference>
<feature type="compositionally biased region" description="Pro residues" evidence="1">
    <location>
        <begin position="249"/>
        <end position="258"/>
    </location>
</feature>